<feature type="compositionally biased region" description="Pro residues" evidence="1">
    <location>
        <begin position="438"/>
        <end position="447"/>
    </location>
</feature>
<feature type="region of interest" description="Disordered" evidence="1">
    <location>
        <begin position="438"/>
        <end position="489"/>
    </location>
</feature>
<feature type="compositionally biased region" description="Pro residues" evidence="1">
    <location>
        <begin position="1019"/>
        <end position="1032"/>
    </location>
</feature>
<feature type="compositionally biased region" description="Low complexity" evidence="1">
    <location>
        <begin position="448"/>
        <end position="462"/>
    </location>
</feature>
<feature type="compositionally biased region" description="Pro residues" evidence="1">
    <location>
        <begin position="463"/>
        <end position="472"/>
    </location>
</feature>
<feature type="region of interest" description="Disordered" evidence="1">
    <location>
        <begin position="585"/>
        <end position="606"/>
    </location>
</feature>
<feature type="compositionally biased region" description="Low complexity" evidence="1">
    <location>
        <begin position="872"/>
        <end position="887"/>
    </location>
</feature>
<feature type="region of interest" description="Disordered" evidence="1">
    <location>
        <begin position="704"/>
        <end position="728"/>
    </location>
</feature>
<dbReference type="EMBL" id="QCYY01002402">
    <property type="protein sequence ID" value="ROT70645.1"/>
    <property type="molecule type" value="Genomic_DNA"/>
</dbReference>
<feature type="compositionally biased region" description="Pro residues" evidence="1">
    <location>
        <begin position="1095"/>
        <end position="1105"/>
    </location>
</feature>
<evidence type="ECO:0000313" key="3">
    <source>
        <dbReference type="Proteomes" id="UP000283509"/>
    </source>
</evidence>
<gene>
    <name evidence="2" type="ORF">C7M84_011060</name>
</gene>
<feature type="region of interest" description="Disordered" evidence="1">
    <location>
        <begin position="1095"/>
        <end position="1170"/>
    </location>
</feature>
<feature type="compositionally biased region" description="Low complexity" evidence="1">
    <location>
        <begin position="250"/>
        <end position="259"/>
    </location>
</feature>
<feature type="compositionally biased region" description="Low complexity" evidence="1">
    <location>
        <begin position="710"/>
        <end position="723"/>
    </location>
</feature>
<name>A0A423T2L8_PENVA</name>
<accession>A0A423T2L8</accession>
<dbReference type="Proteomes" id="UP000283509">
    <property type="component" value="Unassembled WGS sequence"/>
</dbReference>
<feature type="region of interest" description="Disordered" evidence="1">
    <location>
        <begin position="220"/>
        <end position="259"/>
    </location>
</feature>
<feature type="region of interest" description="Disordered" evidence="1">
    <location>
        <begin position="1019"/>
        <end position="1074"/>
    </location>
</feature>
<evidence type="ECO:0000256" key="1">
    <source>
        <dbReference type="SAM" id="MobiDB-lite"/>
    </source>
</evidence>
<evidence type="ECO:0000313" key="2">
    <source>
        <dbReference type="EMBL" id="ROT70645.1"/>
    </source>
</evidence>
<protein>
    <submittedName>
        <fullName evidence="2">Uncharacterized protein</fullName>
    </submittedName>
</protein>
<feature type="compositionally biased region" description="Pro residues" evidence="1">
    <location>
        <begin position="1045"/>
        <end position="1055"/>
    </location>
</feature>
<feature type="region of interest" description="Disordered" evidence="1">
    <location>
        <begin position="872"/>
        <end position="899"/>
    </location>
</feature>
<feature type="compositionally biased region" description="Basic and acidic residues" evidence="1">
    <location>
        <begin position="1314"/>
        <end position="1329"/>
    </location>
</feature>
<feature type="region of interest" description="Disordered" evidence="1">
    <location>
        <begin position="1314"/>
        <end position="1344"/>
    </location>
</feature>
<sequence>MRYPILYRGAIQGDREPVMFPCVYSVCCVYSVGITLSVHLPNPFPFPFFSLLPFSPLPTLSPSSLPLLTSSSLPLPSSSFLSPLSSPSPSSFSLPPLRSSVSYSLHLLSPLLPPHFPSLSSFSPPLPVLPLPLPSFPPPSTSFPSSISSSTSFSSILPAPPASLFSSLSSSPPPSTLSIPPSPPSSSPPLLSLILPSPALLLRSFSSILPALSAPPVFSLHPPRSTPSTSSWHSEGGIRESGRRPPPSLPSHSPSSSRSSALLLPILPHSTSSGLGRGIREGHQGVRTRPPPITSRHFDWGIPSLSLLSPPSPRSPSSSPFLPLLPLPLSPSSISFSSSSPLLSLLPPLLLPPSSRSSPLLPPPPSPSILPTFHLPLDILLAPRKGASGSPDQASSITSRHFDWGNSLSLSPYLLPLPRSPSFLSFLPPLPLLFPPSSPPPSRPLHLPPSSRSSRPSFSLHPPHIPPPPRHPPGISEGGIRESGPGLLPPPPSPSILPALLLPPSSPTFHLPLDILLASRKGASGSPGPGLLFSFLPPPSPLILPLLPPPLLPPSSPTFHLPLDILLALGGGIRESGPGLLPPLLPHPPAPLLPPPPHIPPPPRHPPGISEGGIRGVGPGLLRCTSRHFRLGEFPLSLFLSPPLSSFFLFSAISFPSPSTFSSSSRSAPSPAPHLYLPVSALSPHPRPTFTSPSNLLAISEGASGVRTRPLSPTSPSSSASPSLHPPHIPPPPDMPACIWKGGIRLVRTGSRSRLQAFSIVPFSRHPPAPLPLCPPSFLPPCLHIPLPRHLWILGRGHQGGRGRRLLRSPPEHFDLGEFPALSLLICSSPLVSPSSLSASSFSLYPFPLLNLSLHLPPPPFSLHLPSPPSFSPSSATFPPARHPPGISDGGSGSPDQALRRLRPILPHPLALLPPLTSPPSSPCSSAPILLLILPHSALPRHLWHLGRGAIRESGQALLRSPLLHHPPHIPPPLGQISGTIEGGIREESGPGLLRSPPGIFDWGNSILPVFPPLLLPPSPHIPPPPRTPLPPRISEGSSRLLLLHPPPHSPPRHPPGISEGGIRESGPQVLPPLLSPSPVSAALLLLLLAAPSPPSSAPLLPPSSPHSSLPRHPPGISEGGIREPRPSHCLSPLLFRSRESRGRPVTTVAEPARSPREREGAEEGTGSELHLLQSLPAPRIQRTAPSHPTHSSLLRQYSFTFILLALLPSFLLLSPSLFPPPLPDSSASLFPLPFTSRCFPSLPRPRPFFSSLDLPSPSFFSIPFLPFPAFLSFPLLLRPSLLHIRSFFISPHFSSWHLSLAPPDRRLQERALRLDPSPHRPPPRELKTTSRAGGFPQISVSCS</sequence>
<comment type="caution">
    <text evidence="2">The sequence shown here is derived from an EMBL/GenBank/DDBJ whole genome shotgun (WGS) entry which is preliminary data.</text>
</comment>
<feature type="region of interest" description="Disordered" evidence="1">
    <location>
        <begin position="271"/>
        <end position="294"/>
    </location>
</feature>
<keyword evidence="3" id="KW-1185">Reference proteome</keyword>
<proteinExistence type="predicted"/>
<reference evidence="2 3" key="2">
    <citation type="submission" date="2019-01" db="EMBL/GenBank/DDBJ databases">
        <title>The decoding of complex shrimp genome reveals the adaptation for benthos swimmer, frequently molting mechanism and breeding impact on genome.</title>
        <authorList>
            <person name="Sun Y."/>
            <person name="Gao Y."/>
            <person name="Yu Y."/>
        </authorList>
    </citation>
    <scope>NUCLEOTIDE SEQUENCE [LARGE SCALE GENOMIC DNA]</scope>
    <source>
        <tissue evidence="2">Muscle</tissue>
    </source>
</reference>
<organism evidence="2 3">
    <name type="scientific">Penaeus vannamei</name>
    <name type="common">Whiteleg shrimp</name>
    <name type="synonym">Litopenaeus vannamei</name>
    <dbReference type="NCBI Taxonomy" id="6689"/>
    <lineage>
        <taxon>Eukaryota</taxon>
        <taxon>Metazoa</taxon>
        <taxon>Ecdysozoa</taxon>
        <taxon>Arthropoda</taxon>
        <taxon>Crustacea</taxon>
        <taxon>Multicrustacea</taxon>
        <taxon>Malacostraca</taxon>
        <taxon>Eumalacostraca</taxon>
        <taxon>Eucarida</taxon>
        <taxon>Decapoda</taxon>
        <taxon>Dendrobranchiata</taxon>
        <taxon>Penaeoidea</taxon>
        <taxon>Penaeidae</taxon>
        <taxon>Penaeus</taxon>
    </lineage>
</organism>
<reference evidence="2 3" key="1">
    <citation type="submission" date="2018-04" db="EMBL/GenBank/DDBJ databases">
        <authorList>
            <person name="Zhang X."/>
            <person name="Yuan J."/>
            <person name="Li F."/>
            <person name="Xiang J."/>
        </authorList>
    </citation>
    <scope>NUCLEOTIDE SEQUENCE [LARGE SCALE GENOMIC DNA]</scope>
    <source>
        <tissue evidence="2">Muscle</tissue>
    </source>
</reference>